<reference evidence="1 2" key="1">
    <citation type="submission" date="2019-09" db="EMBL/GenBank/DDBJ databases">
        <title>The hologenome of the rock-dwelling lichen Lasallia pustulata.</title>
        <authorList>
            <person name="Greshake Tzovaras B."/>
            <person name="Segers F."/>
            <person name="Bicker A."/>
            <person name="Dal Grande F."/>
            <person name="Otte J."/>
            <person name="Hankeln T."/>
            <person name="Schmitt I."/>
            <person name="Ebersberger I."/>
        </authorList>
    </citation>
    <scope>NUCLEOTIDE SEQUENCE [LARGE SCALE GENOMIC DNA]</scope>
    <source>
        <strain evidence="1">A1-1</strain>
    </source>
</reference>
<proteinExistence type="predicted"/>
<dbReference type="EMBL" id="VXIT01000002">
    <property type="protein sequence ID" value="KAA6414404.1"/>
    <property type="molecule type" value="Genomic_DNA"/>
</dbReference>
<evidence type="ECO:0000313" key="2">
    <source>
        <dbReference type="Proteomes" id="UP000324767"/>
    </source>
</evidence>
<protein>
    <submittedName>
        <fullName evidence="1">Uncharacterized protein</fullName>
    </submittedName>
</protein>
<name>A0A5M8Q0B6_9LECA</name>
<accession>A0A5M8Q0B6</accession>
<sequence>MDLSSGCFTKINQEEIRLIHNLQKTMEFRCVFIYCSTHVQEFLERSLNPFQSAVDHQLSQYFPYYKAKVRERELVKRLVFDKKGQSAKSRILLVVCVDTDLIGSEATLLAFEALARSFSGITQGV</sequence>
<comment type="caution">
    <text evidence="1">The sequence shown here is derived from an EMBL/GenBank/DDBJ whole genome shotgun (WGS) entry which is preliminary data.</text>
</comment>
<dbReference type="Proteomes" id="UP000324767">
    <property type="component" value="Unassembled WGS sequence"/>
</dbReference>
<gene>
    <name evidence="1" type="ORF">FRX48_01153</name>
</gene>
<organism evidence="1 2">
    <name type="scientific">Lasallia pustulata</name>
    <dbReference type="NCBI Taxonomy" id="136370"/>
    <lineage>
        <taxon>Eukaryota</taxon>
        <taxon>Fungi</taxon>
        <taxon>Dikarya</taxon>
        <taxon>Ascomycota</taxon>
        <taxon>Pezizomycotina</taxon>
        <taxon>Lecanoromycetes</taxon>
        <taxon>OSLEUM clade</taxon>
        <taxon>Umbilicariomycetidae</taxon>
        <taxon>Umbilicariales</taxon>
        <taxon>Umbilicariaceae</taxon>
        <taxon>Lasallia</taxon>
    </lineage>
</organism>
<dbReference type="AlphaFoldDB" id="A0A5M8Q0B6"/>
<evidence type="ECO:0000313" key="1">
    <source>
        <dbReference type="EMBL" id="KAA6414404.1"/>
    </source>
</evidence>